<name>A0A326U9Z1_THEHA</name>
<dbReference type="OrthoDB" id="9811121at2"/>
<protein>
    <submittedName>
        <fullName evidence="3">Putative amidohydrolase</fullName>
    </submittedName>
</protein>
<reference evidence="3 4" key="1">
    <citation type="submission" date="2018-06" db="EMBL/GenBank/DDBJ databases">
        <title>Genomic Encyclopedia of Archaeal and Bacterial Type Strains, Phase II (KMG-II): from individual species to whole genera.</title>
        <authorList>
            <person name="Goeker M."/>
        </authorList>
    </citation>
    <scope>NUCLEOTIDE SEQUENCE [LARGE SCALE GENOMIC DNA]</scope>
    <source>
        <strain evidence="3 4">ATCC BAA-1881</strain>
    </source>
</reference>
<dbReference type="EMBL" id="QKUF01000003">
    <property type="protein sequence ID" value="PZW32911.1"/>
    <property type="molecule type" value="Genomic_DNA"/>
</dbReference>
<dbReference type="PANTHER" id="PTHR23088:SF27">
    <property type="entry name" value="DEAMINATED GLUTATHIONE AMIDASE"/>
    <property type="match status" value="1"/>
</dbReference>
<accession>A0A326U9Z1</accession>
<dbReference type="PROSITE" id="PS50263">
    <property type="entry name" value="CN_HYDROLASE"/>
    <property type="match status" value="1"/>
</dbReference>
<evidence type="ECO:0000313" key="3">
    <source>
        <dbReference type="EMBL" id="PZW32911.1"/>
    </source>
</evidence>
<evidence type="ECO:0000259" key="2">
    <source>
        <dbReference type="PROSITE" id="PS50263"/>
    </source>
</evidence>
<organism evidence="3 4">
    <name type="scientific">Thermosporothrix hazakensis</name>
    <dbReference type="NCBI Taxonomy" id="644383"/>
    <lineage>
        <taxon>Bacteria</taxon>
        <taxon>Bacillati</taxon>
        <taxon>Chloroflexota</taxon>
        <taxon>Ktedonobacteria</taxon>
        <taxon>Ktedonobacterales</taxon>
        <taxon>Thermosporotrichaceae</taxon>
        <taxon>Thermosporothrix</taxon>
    </lineage>
</organism>
<dbReference type="Gene3D" id="3.60.110.10">
    <property type="entry name" value="Carbon-nitrogen hydrolase"/>
    <property type="match status" value="1"/>
</dbReference>
<dbReference type="InterPro" id="IPR003010">
    <property type="entry name" value="C-N_Hydrolase"/>
</dbReference>
<dbReference type="PANTHER" id="PTHR23088">
    <property type="entry name" value="NITRILASE-RELATED"/>
    <property type="match status" value="1"/>
</dbReference>
<gene>
    <name evidence="3" type="ORF">EI42_01456</name>
</gene>
<evidence type="ECO:0000313" key="4">
    <source>
        <dbReference type="Proteomes" id="UP000248806"/>
    </source>
</evidence>
<dbReference type="SUPFAM" id="SSF56317">
    <property type="entry name" value="Carbon-nitrogen hydrolase"/>
    <property type="match status" value="1"/>
</dbReference>
<dbReference type="Proteomes" id="UP000248806">
    <property type="component" value="Unassembled WGS sequence"/>
</dbReference>
<dbReference type="AlphaFoldDB" id="A0A326U9Z1"/>
<dbReference type="Pfam" id="PF00795">
    <property type="entry name" value="CN_hydrolase"/>
    <property type="match status" value="1"/>
</dbReference>
<comment type="similarity">
    <text evidence="1">Belongs to the carbon-nitrogen hydrolase superfamily. NIT1/NIT2 family.</text>
</comment>
<sequence>MSTLIAVAQLQSHVQPEENLPKAVAAINKAASRGAQLVVLPEIFMAWLSHENFNAATARQLAQPLDGPFVTGLRQAAREANIWVVCGTLETAEGTVDKSYNTTVVIDNSGNLVTCYRKTHLFDAFGYLESNVFARGEQLFQPIETPFGRMGLFVCYELRFPEVARAQAAQGADLIVVPAGWVNGSMKEVHWRNLVTARAIENTTYVVACNQVGHQFLGRSLIVDPMGVALAEGPEVESMLYAEIDSQRLAQVRSTVPSVSHRRPELYHLLHC</sequence>
<dbReference type="InterPro" id="IPR036526">
    <property type="entry name" value="C-N_Hydrolase_sf"/>
</dbReference>
<evidence type="ECO:0000256" key="1">
    <source>
        <dbReference type="ARBA" id="ARBA00010613"/>
    </source>
</evidence>
<keyword evidence="4" id="KW-1185">Reference proteome</keyword>
<comment type="caution">
    <text evidence="3">The sequence shown here is derived from an EMBL/GenBank/DDBJ whole genome shotgun (WGS) entry which is preliminary data.</text>
</comment>
<keyword evidence="3" id="KW-0378">Hydrolase</keyword>
<dbReference type="CDD" id="cd07581">
    <property type="entry name" value="nitrilase_3"/>
    <property type="match status" value="1"/>
</dbReference>
<proteinExistence type="inferred from homology"/>
<dbReference type="GO" id="GO:0016787">
    <property type="term" value="F:hydrolase activity"/>
    <property type="evidence" value="ECO:0007669"/>
    <property type="project" value="UniProtKB-KW"/>
</dbReference>
<feature type="domain" description="CN hydrolase" evidence="2">
    <location>
        <begin position="3"/>
        <end position="246"/>
    </location>
</feature>
<dbReference type="RefSeq" id="WP_111320336.1">
    <property type="nucleotide sequence ID" value="NZ_BIFX01000001.1"/>
</dbReference>